<dbReference type="InterPro" id="IPR003100">
    <property type="entry name" value="PAZ_dom"/>
</dbReference>
<dbReference type="Proteomes" id="UP001148838">
    <property type="component" value="Unassembled WGS sequence"/>
</dbReference>
<evidence type="ECO:0000259" key="3">
    <source>
        <dbReference type="PROSITE" id="PS50822"/>
    </source>
</evidence>
<dbReference type="CDD" id="cd04658">
    <property type="entry name" value="Piwi_piwi-like_Euk"/>
    <property type="match status" value="1"/>
</dbReference>
<dbReference type="PANTHER" id="PTHR22891">
    <property type="entry name" value="EUKARYOTIC TRANSLATION INITIATION FACTOR 2C"/>
    <property type="match status" value="1"/>
</dbReference>
<evidence type="ECO:0000313" key="4">
    <source>
        <dbReference type="EMBL" id="KAJ4439864.1"/>
    </source>
</evidence>
<dbReference type="SUPFAM" id="SSF53098">
    <property type="entry name" value="Ribonuclease H-like"/>
    <property type="match status" value="1"/>
</dbReference>
<comment type="similarity">
    <text evidence="1">Belongs to the argonaute family.</text>
</comment>
<dbReference type="PROSITE" id="PS50822">
    <property type="entry name" value="PIWI"/>
    <property type="match status" value="1"/>
</dbReference>
<dbReference type="Pfam" id="PF23278">
    <property type="entry name" value="Piwi_N"/>
    <property type="match status" value="1"/>
</dbReference>
<feature type="non-terminal residue" evidence="4">
    <location>
        <position position="1"/>
    </location>
</feature>
<dbReference type="InterPro" id="IPR036085">
    <property type="entry name" value="PAZ_dom_sf"/>
</dbReference>
<dbReference type="PROSITE" id="PS50821">
    <property type="entry name" value="PAZ"/>
    <property type="match status" value="1"/>
</dbReference>
<feature type="domain" description="Piwi" evidence="3">
    <location>
        <begin position="453"/>
        <end position="741"/>
    </location>
</feature>
<dbReference type="SUPFAM" id="SSF101690">
    <property type="entry name" value="PAZ domain"/>
    <property type="match status" value="1"/>
</dbReference>
<dbReference type="Gene3D" id="2.170.260.10">
    <property type="entry name" value="paz domain"/>
    <property type="match status" value="1"/>
</dbReference>
<dbReference type="SMART" id="SM00950">
    <property type="entry name" value="Piwi"/>
    <property type="match status" value="1"/>
</dbReference>
<accession>A0ABQ8T1B2</accession>
<evidence type="ECO:0000256" key="1">
    <source>
        <dbReference type="RuleBase" id="RU361178"/>
    </source>
</evidence>
<sequence>NTGQSVRLHANYFRLLTVTNWQLYQYRVDFDPEEDRNVVKRRMLHDCKGALGGFLFDGTVLFTSTKYNPDPLVIFSTRPSDKQKIRITIRCVGVLEFGDYHYVHFFNLLVRLCLDKLKLQLVGRHYYDSLARINVDKHRLELWPGYVTSIRQHESELLLCTEVIHKVMRQDTVYTLLTECYGRNAGDYQKLFKQAVLGTIVLTDYNNKTYCVDDVDFSVTPASSFERDGVQITYMEYFLQKYELKIKHSMQPMLVTMPKQRERRRGQSTPIYLVPELCRMTGLSEVMRTNFTLMKDLADCTRLGPSQRMERLQHFNRRLHSNSLIAAELESWNMKMSENLVTLSGRILPRERVIMGVSNGQDNIKCDAGPTNDWTKALRLTPMLKTLEVESWAVVVPTHLRRDVTQFVTTLRTAAYKMELMLPDATYRELPDDRMANYVEAIDSAILSCNPRLILIVLPNNRLDRYSAIKKKCCVEHAVPTQLILHKNLTSKNVMSIATKVAIQMNCKIGGAPWTVEIPLQGLMVVGFDVYHDTSQRGMSIGALVASLDRPMSRYFSAVSYHRTGEELSNELSANICKALRKYMEYNKNCLPQRIVIYRDGVGEGQIPYVFQHEVALLKAKLQQIYGERECKMAFIIVTKRINTRLFYNGNNPLPGTVVDDVITLPERYDFFLVSQSVRQGTVSPTSYNVICDNLGLDPDKLQRLTYKLTHLYFNWSGTVRVPAPVQYSHKLAYLVGQALHKIPNSHLEELLYFL</sequence>
<proteinExistence type="inferred from homology"/>
<reference evidence="4 5" key="1">
    <citation type="journal article" date="2022" name="Allergy">
        <title>Genome assembly and annotation of Periplaneta americana reveal a comprehensive cockroach allergen profile.</title>
        <authorList>
            <person name="Wang L."/>
            <person name="Xiong Q."/>
            <person name="Saelim N."/>
            <person name="Wang L."/>
            <person name="Nong W."/>
            <person name="Wan A.T."/>
            <person name="Shi M."/>
            <person name="Liu X."/>
            <person name="Cao Q."/>
            <person name="Hui J.H.L."/>
            <person name="Sookrung N."/>
            <person name="Leung T.F."/>
            <person name="Tungtrongchitr A."/>
            <person name="Tsui S.K.W."/>
        </authorList>
    </citation>
    <scope>NUCLEOTIDE SEQUENCE [LARGE SCALE GENOMIC DNA]</scope>
    <source>
        <strain evidence="4">PWHHKU_190912</strain>
    </source>
</reference>
<dbReference type="InterPro" id="IPR036397">
    <property type="entry name" value="RNaseH_sf"/>
</dbReference>
<evidence type="ECO:0008006" key="6">
    <source>
        <dbReference type="Google" id="ProtNLM"/>
    </source>
</evidence>
<name>A0ABQ8T1B2_PERAM</name>
<dbReference type="EMBL" id="JAJSOF020000017">
    <property type="protein sequence ID" value="KAJ4439864.1"/>
    <property type="molecule type" value="Genomic_DNA"/>
</dbReference>
<dbReference type="InterPro" id="IPR014811">
    <property type="entry name" value="ArgoL1"/>
</dbReference>
<dbReference type="CDD" id="cd02845">
    <property type="entry name" value="PAZ_piwi_like"/>
    <property type="match status" value="1"/>
</dbReference>
<feature type="domain" description="PAZ" evidence="2">
    <location>
        <begin position="172"/>
        <end position="282"/>
    </location>
</feature>
<evidence type="ECO:0000259" key="2">
    <source>
        <dbReference type="PROSITE" id="PS50821"/>
    </source>
</evidence>
<keyword evidence="5" id="KW-1185">Reference proteome</keyword>
<dbReference type="SMART" id="SM00949">
    <property type="entry name" value="PAZ"/>
    <property type="match status" value="1"/>
</dbReference>
<protein>
    <recommendedName>
        <fullName evidence="6">Piwi</fullName>
    </recommendedName>
</protein>
<dbReference type="InterPro" id="IPR003165">
    <property type="entry name" value="Piwi"/>
</dbReference>
<dbReference type="Pfam" id="PF08699">
    <property type="entry name" value="ArgoL1"/>
    <property type="match status" value="1"/>
</dbReference>
<dbReference type="Gene3D" id="3.40.50.2300">
    <property type="match status" value="1"/>
</dbReference>
<dbReference type="InterPro" id="IPR012337">
    <property type="entry name" value="RNaseH-like_sf"/>
</dbReference>
<comment type="caution">
    <text evidence="4">The sequence shown here is derived from an EMBL/GenBank/DDBJ whole genome shotgun (WGS) entry which is preliminary data.</text>
</comment>
<dbReference type="Pfam" id="PF02170">
    <property type="entry name" value="PAZ"/>
    <property type="match status" value="1"/>
</dbReference>
<dbReference type="Pfam" id="PF02171">
    <property type="entry name" value="Piwi"/>
    <property type="match status" value="1"/>
</dbReference>
<gene>
    <name evidence="4" type="ORF">ANN_07992</name>
</gene>
<dbReference type="Gene3D" id="3.30.420.10">
    <property type="entry name" value="Ribonuclease H-like superfamily/Ribonuclease H"/>
    <property type="match status" value="1"/>
</dbReference>
<evidence type="ECO:0000313" key="5">
    <source>
        <dbReference type="Proteomes" id="UP001148838"/>
    </source>
</evidence>
<organism evidence="4 5">
    <name type="scientific">Periplaneta americana</name>
    <name type="common">American cockroach</name>
    <name type="synonym">Blatta americana</name>
    <dbReference type="NCBI Taxonomy" id="6978"/>
    <lineage>
        <taxon>Eukaryota</taxon>
        <taxon>Metazoa</taxon>
        <taxon>Ecdysozoa</taxon>
        <taxon>Arthropoda</taxon>
        <taxon>Hexapoda</taxon>
        <taxon>Insecta</taxon>
        <taxon>Pterygota</taxon>
        <taxon>Neoptera</taxon>
        <taxon>Polyneoptera</taxon>
        <taxon>Dictyoptera</taxon>
        <taxon>Blattodea</taxon>
        <taxon>Blattoidea</taxon>
        <taxon>Blattidae</taxon>
        <taxon>Blattinae</taxon>
        <taxon>Periplaneta</taxon>
    </lineage>
</organism>